<evidence type="ECO:0000313" key="12">
    <source>
        <dbReference type="Proteomes" id="UP000651977"/>
    </source>
</evidence>
<accession>A0ABQ1I425</accession>
<evidence type="ECO:0000256" key="10">
    <source>
        <dbReference type="RuleBase" id="RU361274"/>
    </source>
</evidence>
<keyword evidence="4" id="KW-0479">Metal-binding</keyword>
<name>A0ABQ1I425_9ALTE</name>
<keyword evidence="12" id="KW-1185">Reference proteome</keyword>
<dbReference type="PANTHER" id="PTHR30616">
    <property type="entry name" value="UNCHARACTERIZED PROTEIN YFIH"/>
    <property type="match status" value="1"/>
</dbReference>
<evidence type="ECO:0000256" key="9">
    <source>
        <dbReference type="ARBA" id="ARBA00049893"/>
    </source>
</evidence>
<comment type="similarity">
    <text evidence="2 10">Belongs to the purine nucleoside phosphorylase YfiH/LACC1 family.</text>
</comment>
<protein>
    <recommendedName>
        <fullName evidence="10">Purine nucleoside phosphorylase</fullName>
    </recommendedName>
</protein>
<dbReference type="Pfam" id="PF02578">
    <property type="entry name" value="Cu-oxidase_4"/>
    <property type="match status" value="1"/>
</dbReference>
<dbReference type="Proteomes" id="UP000651977">
    <property type="component" value="Unassembled WGS sequence"/>
</dbReference>
<dbReference type="InterPro" id="IPR003730">
    <property type="entry name" value="Cu_polyphenol_OxRdtase"/>
</dbReference>
<dbReference type="RefSeq" id="WP_055732507.1">
    <property type="nucleotide sequence ID" value="NZ_BMDY01000010.1"/>
</dbReference>
<dbReference type="SUPFAM" id="SSF64438">
    <property type="entry name" value="CNF1/YfiH-like putative cysteine hydrolases"/>
    <property type="match status" value="1"/>
</dbReference>
<evidence type="ECO:0000256" key="4">
    <source>
        <dbReference type="ARBA" id="ARBA00022723"/>
    </source>
</evidence>
<keyword evidence="3" id="KW-0808">Transferase</keyword>
<comment type="catalytic activity">
    <reaction evidence="9">
        <text>S-methyl-5'-thioadenosine + phosphate = 5-(methylsulfanyl)-alpha-D-ribose 1-phosphate + adenine</text>
        <dbReference type="Rhea" id="RHEA:11852"/>
        <dbReference type="ChEBI" id="CHEBI:16708"/>
        <dbReference type="ChEBI" id="CHEBI:17509"/>
        <dbReference type="ChEBI" id="CHEBI:43474"/>
        <dbReference type="ChEBI" id="CHEBI:58533"/>
        <dbReference type="EC" id="2.4.2.28"/>
    </reaction>
    <physiologicalReaction direction="left-to-right" evidence="9">
        <dbReference type="Rhea" id="RHEA:11853"/>
    </physiologicalReaction>
</comment>
<dbReference type="Gene3D" id="3.60.140.10">
    <property type="entry name" value="CNF1/YfiH-like putative cysteine hydrolases"/>
    <property type="match status" value="1"/>
</dbReference>
<comment type="caution">
    <text evidence="11">The sequence shown here is derived from an EMBL/GenBank/DDBJ whole genome shotgun (WGS) entry which is preliminary data.</text>
</comment>
<comment type="catalytic activity">
    <reaction evidence="1">
        <text>inosine + phosphate = alpha-D-ribose 1-phosphate + hypoxanthine</text>
        <dbReference type="Rhea" id="RHEA:27646"/>
        <dbReference type="ChEBI" id="CHEBI:17368"/>
        <dbReference type="ChEBI" id="CHEBI:17596"/>
        <dbReference type="ChEBI" id="CHEBI:43474"/>
        <dbReference type="ChEBI" id="CHEBI:57720"/>
        <dbReference type="EC" id="2.4.2.1"/>
    </reaction>
    <physiologicalReaction direction="left-to-right" evidence="1">
        <dbReference type="Rhea" id="RHEA:27647"/>
    </physiologicalReaction>
</comment>
<evidence type="ECO:0000256" key="5">
    <source>
        <dbReference type="ARBA" id="ARBA00022801"/>
    </source>
</evidence>
<evidence type="ECO:0000256" key="3">
    <source>
        <dbReference type="ARBA" id="ARBA00022679"/>
    </source>
</evidence>
<comment type="catalytic activity">
    <reaction evidence="8">
        <text>adenosine + phosphate = alpha-D-ribose 1-phosphate + adenine</text>
        <dbReference type="Rhea" id="RHEA:27642"/>
        <dbReference type="ChEBI" id="CHEBI:16335"/>
        <dbReference type="ChEBI" id="CHEBI:16708"/>
        <dbReference type="ChEBI" id="CHEBI:43474"/>
        <dbReference type="ChEBI" id="CHEBI:57720"/>
        <dbReference type="EC" id="2.4.2.1"/>
    </reaction>
    <physiologicalReaction direction="left-to-right" evidence="8">
        <dbReference type="Rhea" id="RHEA:27643"/>
    </physiologicalReaction>
</comment>
<evidence type="ECO:0000256" key="8">
    <source>
        <dbReference type="ARBA" id="ARBA00048968"/>
    </source>
</evidence>
<sequence>MAILKLEWPSPVGVNAIYSDRLAGASQSPYDSYNLGDHVGDLTQAVAANRADFQQSMPAQVCWLQQIHSTKVVDAHAASGYLLEADACVAKRAGAACVVMTADCLPLLFCDKQARVVAAAHAGWRGLLNGVIENTVAQMAVEPQQIMVWMGPAIGPQAFEVGAEVRQQFIAKSGEAESAFRPSAAPGKYYADIFSLAKQRLNALSINNIYQQGSCTYSEPERFFSYRRDGQTGRMAAAIWLSQ</sequence>
<evidence type="ECO:0000256" key="7">
    <source>
        <dbReference type="ARBA" id="ARBA00047989"/>
    </source>
</evidence>
<dbReference type="InterPro" id="IPR011324">
    <property type="entry name" value="Cytotoxic_necrot_fac-like_cat"/>
</dbReference>
<dbReference type="InterPro" id="IPR038371">
    <property type="entry name" value="Cu_polyphenol_OxRdtase_sf"/>
</dbReference>
<dbReference type="NCBIfam" id="TIGR00726">
    <property type="entry name" value="peptidoglycan editing factor PgeF"/>
    <property type="match status" value="1"/>
</dbReference>
<gene>
    <name evidence="11" type="ORF">GCM10007414_20190</name>
</gene>
<evidence type="ECO:0000256" key="2">
    <source>
        <dbReference type="ARBA" id="ARBA00007353"/>
    </source>
</evidence>
<evidence type="ECO:0000313" key="11">
    <source>
        <dbReference type="EMBL" id="GGB06807.1"/>
    </source>
</evidence>
<dbReference type="PANTHER" id="PTHR30616:SF2">
    <property type="entry name" value="PURINE NUCLEOSIDE PHOSPHORYLASE LACC1"/>
    <property type="match status" value="1"/>
</dbReference>
<organism evidence="11 12">
    <name type="scientific">Agarivorans gilvus</name>
    <dbReference type="NCBI Taxonomy" id="680279"/>
    <lineage>
        <taxon>Bacteria</taxon>
        <taxon>Pseudomonadati</taxon>
        <taxon>Pseudomonadota</taxon>
        <taxon>Gammaproteobacteria</taxon>
        <taxon>Alteromonadales</taxon>
        <taxon>Alteromonadaceae</taxon>
        <taxon>Agarivorans</taxon>
    </lineage>
</organism>
<reference evidence="12" key="1">
    <citation type="journal article" date="2019" name="Int. J. Syst. Evol. Microbiol.">
        <title>The Global Catalogue of Microorganisms (GCM) 10K type strain sequencing project: providing services to taxonomists for standard genome sequencing and annotation.</title>
        <authorList>
            <consortium name="The Broad Institute Genomics Platform"/>
            <consortium name="The Broad Institute Genome Sequencing Center for Infectious Disease"/>
            <person name="Wu L."/>
            <person name="Ma J."/>
        </authorList>
    </citation>
    <scope>NUCLEOTIDE SEQUENCE [LARGE SCALE GENOMIC DNA]</scope>
    <source>
        <strain evidence="12">CGMCC 1.10131</strain>
    </source>
</reference>
<dbReference type="CDD" id="cd16833">
    <property type="entry name" value="YfiH"/>
    <property type="match status" value="1"/>
</dbReference>
<keyword evidence="6" id="KW-0862">Zinc</keyword>
<keyword evidence="5" id="KW-0378">Hydrolase</keyword>
<dbReference type="EMBL" id="BMDY01000010">
    <property type="protein sequence ID" value="GGB06807.1"/>
    <property type="molecule type" value="Genomic_DNA"/>
</dbReference>
<evidence type="ECO:0000256" key="1">
    <source>
        <dbReference type="ARBA" id="ARBA00000553"/>
    </source>
</evidence>
<proteinExistence type="inferred from homology"/>
<evidence type="ECO:0000256" key="6">
    <source>
        <dbReference type="ARBA" id="ARBA00022833"/>
    </source>
</evidence>
<comment type="catalytic activity">
    <reaction evidence="7">
        <text>adenosine + H2O + H(+) = inosine + NH4(+)</text>
        <dbReference type="Rhea" id="RHEA:24408"/>
        <dbReference type="ChEBI" id="CHEBI:15377"/>
        <dbReference type="ChEBI" id="CHEBI:15378"/>
        <dbReference type="ChEBI" id="CHEBI:16335"/>
        <dbReference type="ChEBI" id="CHEBI:17596"/>
        <dbReference type="ChEBI" id="CHEBI:28938"/>
        <dbReference type="EC" id="3.5.4.4"/>
    </reaction>
    <physiologicalReaction direction="left-to-right" evidence="7">
        <dbReference type="Rhea" id="RHEA:24409"/>
    </physiologicalReaction>
</comment>